<evidence type="ECO:0000313" key="8">
    <source>
        <dbReference type="EMBL" id="MPY67783.1"/>
    </source>
</evidence>
<evidence type="ECO:0000259" key="7">
    <source>
        <dbReference type="Pfam" id="PF16113"/>
    </source>
</evidence>
<dbReference type="InterPro" id="IPR008927">
    <property type="entry name" value="6-PGluconate_DH-like_C_sf"/>
</dbReference>
<dbReference type="PANTHER" id="PTHR48075">
    <property type="entry name" value="3-HYDROXYACYL-COA DEHYDROGENASE FAMILY PROTEIN"/>
    <property type="match status" value="1"/>
</dbReference>
<reference evidence="8 9" key="1">
    <citation type="submission" date="2019-10" db="EMBL/GenBank/DDBJ databases">
        <title>Deinococcus sp. isolated from soil.</title>
        <authorList>
            <person name="Li Y."/>
            <person name="Wang J."/>
        </authorList>
    </citation>
    <scope>NUCLEOTIDE SEQUENCE [LARGE SCALE GENOMIC DNA]</scope>
    <source>
        <strain evidence="8 9">SDU3-2</strain>
    </source>
</reference>
<dbReference type="PANTHER" id="PTHR48075:SF7">
    <property type="entry name" value="3-HYDROXYACYL-COA DEHYDROGENASE-RELATED"/>
    <property type="match status" value="1"/>
</dbReference>
<dbReference type="CDD" id="cd06558">
    <property type="entry name" value="crotonase-like"/>
    <property type="match status" value="1"/>
</dbReference>
<dbReference type="Gene3D" id="3.40.50.720">
    <property type="entry name" value="NAD(P)-binding Rossmann-like Domain"/>
    <property type="match status" value="1"/>
</dbReference>
<keyword evidence="9" id="KW-1185">Reference proteome</keyword>
<dbReference type="UniPathway" id="UPA00659"/>
<proteinExistence type="predicted"/>
<dbReference type="InterPro" id="IPR029045">
    <property type="entry name" value="ClpP/crotonase-like_dom_sf"/>
</dbReference>
<evidence type="ECO:0000259" key="6">
    <source>
        <dbReference type="Pfam" id="PF02737"/>
    </source>
</evidence>
<name>A0A7X1TSF4_9DEIO</name>
<dbReference type="InterPro" id="IPR036291">
    <property type="entry name" value="NAD(P)-bd_dom_sf"/>
</dbReference>
<gene>
    <name evidence="8" type="ORF">F8S09_14015</name>
</gene>
<dbReference type="Pfam" id="PF02737">
    <property type="entry name" value="3HCDH_N"/>
    <property type="match status" value="1"/>
</dbReference>
<dbReference type="InterPro" id="IPR006108">
    <property type="entry name" value="3HC_DH_C"/>
</dbReference>
<protein>
    <submittedName>
        <fullName evidence="8">3-hydroxyacyl-CoA dehydrogenase</fullName>
    </submittedName>
</protein>
<dbReference type="EMBL" id="WBSL01000009">
    <property type="protein sequence ID" value="MPY67783.1"/>
    <property type="molecule type" value="Genomic_DNA"/>
</dbReference>
<dbReference type="AlphaFoldDB" id="A0A7X1TSF4"/>
<evidence type="ECO:0000256" key="1">
    <source>
        <dbReference type="ARBA" id="ARBA00023002"/>
    </source>
</evidence>
<organism evidence="8 9">
    <name type="scientific">Deinococcus terrestris</name>
    <dbReference type="NCBI Taxonomy" id="2651870"/>
    <lineage>
        <taxon>Bacteria</taxon>
        <taxon>Thermotogati</taxon>
        <taxon>Deinococcota</taxon>
        <taxon>Deinococci</taxon>
        <taxon>Deinococcales</taxon>
        <taxon>Deinococcaceae</taxon>
        <taxon>Deinococcus</taxon>
    </lineage>
</organism>
<keyword evidence="1" id="KW-0560">Oxidoreductase</keyword>
<feature type="domain" description="Enoyl-CoA hydratase/isomerase" evidence="7">
    <location>
        <begin position="484"/>
        <end position="610"/>
    </location>
</feature>
<evidence type="ECO:0000313" key="9">
    <source>
        <dbReference type="Proteomes" id="UP000484842"/>
    </source>
</evidence>
<dbReference type="SUPFAM" id="SSF52096">
    <property type="entry name" value="ClpP/crotonase"/>
    <property type="match status" value="1"/>
</dbReference>
<dbReference type="Proteomes" id="UP000484842">
    <property type="component" value="Unassembled WGS sequence"/>
</dbReference>
<comment type="caution">
    <text evidence="8">The sequence shown here is derived from an EMBL/GenBank/DDBJ whole genome shotgun (WGS) entry which is preliminary data.</text>
</comment>
<dbReference type="Gene3D" id="1.10.1040.50">
    <property type="match status" value="1"/>
</dbReference>
<sequence>MQTQPYRIQKAAVIGAGVMGAAIAAQLANAGIPVTLLDIVLPDNPDRNFLAKQGIQRALKARPAAFMDPARAALITPGNLEDDLKKLKDADWILEAIIEKLDAKRDLWARVEGVAKKTAIISSNSSGIPMHLQIEGRSEDFQRRFVGAHFFNPPRYLHLLEVIPTPKTDPAVLEAFSEFGENVLGKGIVVANDVPGFVANRIGVYGIIRAMQHMERTGLTPDEVDQLTGPALGRAKSATFRTADLSGLDIIYHVANDLGKATPDDEDFTLTDTFRRIVEEKKFLGDKTGSGFYKKTKDEKGKTKILSLNLDTLEYEDRGKVKVPAVEAVKSQPLAARVKALYGAEGKEGDFLRGVMNDGFWYAAKMAGHVSNRLQNIDNALKWGFGWEEGPFETMDTLGVQTVIANLEAEGRTLPPLLQAMKESGRERFYEGDTTVTPTGEPTKYEAPYFIIADLKKDATKVVKKRAGASIVDLGDGVLLVEWHAKMNALGEDQLRAVQDAHKLVGEMGYAGLVLGNQGENFSAGANLPLILSQAQAEEWDELDDAIKQFQQVSTSMRFSPHPTVAAPFGMALGGGCEFSIHADHIVASAETYMGLVEVGVGLIPGGGGTKEMLLRFTDQLQPNQPLLPAVQRAFELIATAKVSTSALDARKLGFLRDHDTVVMNRNHIIEEAKRMVLALAPGYIQPTPRQDIPVMGDAAIAAVKLALYGMTEGGYASKYDAEVGTQLARVLSGGTGNNRNAKVSEGHLLDLEREAFLTLLGKKGTQQRIEHMLKTGKPLRN</sequence>
<dbReference type="GO" id="GO:0006635">
    <property type="term" value="P:fatty acid beta-oxidation"/>
    <property type="evidence" value="ECO:0007669"/>
    <property type="project" value="UniProtKB-UniPathway"/>
</dbReference>
<dbReference type="RefSeq" id="WP_152872103.1">
    <property type="nucleotide sequence ID" value="NZ_WBSL01000009.1"/>
</dbReference>
<evidence type="ECO:0000259" key="5">
    <source>
        <dbReference type="Pfam" id="PF00725"/>
    </source>
</evidence>
<dbReference type="Pfam" id="PF16113">
    <property type="entry name" value="ECH_2"/>
    <property type="match status" value="1"/>
</dbReference>
<dbReference type="SUPFAM" id="SSF51735">
    <property type="entry name" value="NAD(P)-binding Rossmann-fold domains"/>
    <property type="match status" value="1"/>
</dbReference>
<keyword evidence="2" id="KW-0520">NAD</keyword>
<feature type="domain" description="3-hydroxyacyl-CoA dehydrogenase NAD binding" evidence="6">
    <location>
        <begin position="10"/>
        <end position="193"/>
    </location>
</feature>
<feature type="signal peptide" evidence="4">
    <location>
        <begin position="1"/>
        <end position="30"/>
    </location>
</feature>
<dbReference type="SUPFAM" id="SSF48179">
    <property type="entry name" value="6-phosphogluconate dehydrogenase C-terminal domain-like"/>
    <property type="match status" value="2"/>
</dbReference>
<feature type="domain" description="3-hydroxyacyl-CoA dehydrogenase C-terminal" evidence="5">
    <location>
        <begin position="196"/>
        <end position="294"/>
    </location>
</feature>
<accession>A0A7X1TSF4</accession>
<feature type="chain" id="PRO_5031514705" evidence="4">
    <location>
        <begin position="31"/>
        <end position="782"/>
    </location>
</feature>
<keyword evidence="4" id="KW-0732">Signal</keyword>
<dbReference type="Pfam" id="PF00725">
    <property type="entry name" value="3HCDH"/>
    <property type="match status" value="1"/>
</dbReference>
<evidence type="ECO:0000256" key="3">
    <source>
        <dbReference type="ARBA" id="ARBA00049556"/>
    </source>
</evidence>
<evidence type="ECO:0000256" key="2">
    <source>
        <dbReference type="ARBA" id="ARBA00023027"/>
    </source>
</evidence>
<dbReference type="InterPro" id="IPR045004">
    <property type="entry name" value="ECH_dom"/>
</dbReference>
<comment type="catalytic activity">
    <reaction evidence="3">
        <text>a (3S)-3-hydroxyacyl-CoA + NAD(+) = a 3-oxoacyl-CoA + NADH + H(+)</text>
        <dbReference type="Rhea" id="RHEA:22432"/>
        <dbReference type="ChEBI" id="CHEBI:15378"/>
        <dbReference type="ChEBI" id="CHEBI:57318"/>
        <dbReference type="ChEBI" id="CHEBI:57540"/>
        <dbReference type="ChEBI" id="CHEBI:57945"/>
        <dbReference type="ChEBI" id="CHEBI:90726"/>
        <dbReference type="EC" id="1.1.1.35"/>
    </reaction>
</comment>
<dbReference type="InterPro" id="IPR006176">
    <property type="entry name" value="3-OHacyl-CoA_DH_NAD-bd"/>
</dbReference>
<dbReference type="GO" id="GO:0003857">
    <property type="term" value="F:(3S)-3-hydroxyacyl-CoA dehydrogenase (NAD+) activity"/>
    <property type="evidence" value="ECO:0007669"/>
    <property type="project" value="UniProtKB-EC"/>
</dbReference>
<dbReference type="Gene3D" id="3.90.226.10">
    <property type="entry name" value="2-enoyl-CoA Hydratase, Chain A, domain 1"/>
    <property type="match status" value="1"/>
</dbReference>
<dbReference type="GO" id="GO:0070403">
    <property type="term" value="F:NAD+ binding"/>
    <property type="evidence" value="ECO:0007669"/>
    <property type="project" value="InterPro"/>
</dbReference>
<evidence type="ECO:0000256" key="4">
    <source>
        <dbReference type="SAM" id="SignalP"/>
    </source>
</evidence>